<dbReference type="Proteomes" id="UP000037175">
    <property type="component" value="Unassembled WGS sequence"/>
</dbReference>
<dbReference type="AlphaFoldDB" id="A0A0L6VZD4"/>
<proteinExistence type="predicted"/>
<dbReference type="EMBL" id="LGTE01000024">
    <property type="protein sequence ID" value="KNZ68687.1"/>
    <property type="molecule type" value="Genomic_DNA"/>
</dbReference>
<reference evidence="2" key="1">
    <citation type="submission" date="2015-07" db="EMBL/GenBank/DDBJ databases">
        <title>Complete Genome of Thermincola ferriacetica strain Z-0001T.</title>
        <authorList>
            <person name="Lusk B."/>
            <person name="Badalamenti J.P."/>
            <person name="Parameswaran P."/>
            <person name="Bond D.R."/>
            <person name="Torres C.I."/>
        </authorList>
    </citation>
    <scope>NUCLEOTIDE SEQUENCE [LARGE SCALE GENOMIC DNA]</scope>
    <source>
        <strain evidence="2">Z-0001</strain>
    </source>
</reference>
<name>A0A0L6VZD4_9FIRM</name>
<evidence type="ECO:0000313" key="2">
    <source>
        <dbReference type="Proteomes" id="UP000037175"/>
    </source>
</evidence>
<dbReference type="RefSeq" id="WP_052218784.1">
    <property type="nucleotide sequence ID" value="NZ_LGTE01000024.1"/>
</dbReference>
<organism evidence="1 2">
    <name type="scientific">Thermincola ferriacetica</name>
    <dbReference type="NCBI Taxonomy" id="281456"/>
    <lineage>
        <taxon>Bacteria</taxon>
        <taxon>Bacillati</taxon>
        <taxon>Bacillota</taxon>
        <taxon>Clostridia</taxon>
        <taxon>Eubacteriales</taxon>
        <taxon>Thermincolaceae</taxon>
        <taxon>Thermincola</taxon>
    </lineage>
</organism>
<sequence length="97" mass="10961">MSNINKDFPTYVNKDFVSLVHVVDQPGFYLVEKPEKMFVVVRQLLYCGKLGKPFKALRSRCVPVSADMVPKVLKQFGFSETEPPEIAEQLTLAEPEG</sequence>
<accession>A0A0L6VZD4</accession>
<gene>
    <name evidence="1" type="ORF">Tfer_2781</name>
</gene>
<evidence type="ECO:0000313" key="1">
    <source>
        <dbReference type="EMBL" id="KNZ68687.1"/>
    </source>
</evidence>
<protein>
    <submittedName>
        <fullName evidence="1">Uncharacterized protein</fullName>
    </submittedName>
</protein>
<keyword evidence="2" id="KW-1185">Reference proteome</keyword>
<comment type="caution">
    <text evidence="1">The sequence shown here is derived from an EMBL/GenBank/DDBJ whole genome shotgun (WGS) entry which is preliminary data.</text>
</comment>